<feature type="domain" description="Amidohydrolase-related" evidence="1">
    <location>
        <begin position="86"/>
        <end position="293"/>
    </location>
</feature>
<evidence type="ECO:0000313" key="2">
    <source>
        <dbReference type="EMBL" id="ACM31486.1"/>
    </source>
</evidence>
<accession>B9JQP4</accession>
<sequence>MTKIYDATRLWGVDYWAKENKKEWAHSSGTYEWHLHKKALQGKGYEILGAAIMPFPSTPDGTFLNANRQVGAVPGKETNLAPIYAVQPNGGAKAVDELAVSDELYQSVGIKLWPYLGKFNLDDLLSNDSLVKYLKENKKSVLMHVGNGREKITRPVFPDVRATPDVAIKCAMELNDIPVIIAHVARLCPRTLDLVRETPNAYLDLSGLTSLGRWKENGEDGLPVDAGKTLASLGPQAVLHRLVTEFGLEDKLVFGTTWPFCSWWGIDVVDDVELIEGADLTPSIKEKLFWRNAFNCGLKPELV</sequence>
<protein>
    <submittedName>
        <fullName evidence="2">Methylpentanamide moiety of agrocin 84 synthesis protein</fullName>
    </submittedName>
</protein>
<dbReference type="GO" id="GO:0016787">
    <property type="term" value="F:hydrolase activity"/>
    <property type="evidence" value="ECO:0007669"/>
    <property type="project" value="InterPro"/>
</dbReference>
<name>B9JQP4_RHIR8</name>
<dbReference type="AlphaFoldDB" id="B9JQP4"/>
<dbReference type="Proteomes" id="UP000001600">
    <property type="component" value="Plasmid pAgK84"/>
</dbReference>
<evidence type="ECO:0000313" key="3">
    <source>
        <dbReference type="Proteomes" id="UP000001600"/>
    </source>
</evidence>
<proteinExistence type="predicted"/>
<dbReference type="SUPFAM" id="SSF51556">
    <property type="entry name" value="Metallo-dependent hydrolases"/>
    <property type="match status" value="1"/>
</dbReference>
<reference evidence="2 3" key="1">
    <citation type="journal article" date="2009" name="J. Bacteriol.">
        <title>Genome sequences of three Agrobacterium biovars help elucidate the evolution of multichromosome genomes in bacteria.</title>
        <authorList>
            <person name="Slater S.C."/>
            <person name="Goldman B.S."/>
            <person name="Goodner B."/>
            <person name="Setubal J.C."/>
            <person name="Farrand S.K."/>
            <person name="Nester E.W."/>
            <person name="Burr T.J."/>
            <person name="Banta L."/>
            <person name="Dickerman A.W."/>
            <person name="Paulsen I."/>
            <person name="Otten L."/>
            <person name="Suen G."/>
            <person name="Welch R."/>
            <person name="Almeida N.F."/>
            <person name="Arnold F."/>
            <person name="Burton O.T."/>
            <person name="Du Z."/>
            <person name="Ewing A."/>
            <person name="Godsy E."/>
            <person name="Heisel S."/>
            <person name="Houmiel K.L."/>
            <person name="Jhaveri J."/>
            <person name="Lu J."/>
            <person name="Miller N.M."/>
            <person name="Norton S."/>
            <person name="Chen Q."/>
            <person name="Phoolcharoen W."/>
            <person name="Ohlin V."/>
            <person name="Ondrusek D."/>
            <person name="Pride N."/>
            <person name="Stricklin S.L."/>
            <person name="Sun J."/>
            <person name="Wheeler C."/>
            <person name="Wilson L."/>
            <person name="Zhu H."/>
            <person name="Wood D.W."/>
        </authorList>
    </citation>
    <scope>NUCLEOTIDE SEQUENCE [LARGE SCALE GENOMIC DNA]</scope>
    <source>
        <strain evidence="3">K84 / ATCC BAA-868</strain>
        <plasmid evidence="2 3">pAgK84</plasmid>
    </source>
</reference>
<dbReference type="InterPro" id="IPR032466">
    <property type="entry name" value="Metal_Hydrolase"/>
</dbReference>
<dbReference type="InterPro" id="IPR006680">
    <property type="entry name" value="Amidohydro-rel"/>
</dbReference>
<dbReference type="HOGENOM" id="CLU_917125_0_0_5"/>
<gene>
    <name evidence="2" type="primary">agnC4</name>
    <name evidence="2" type="ordered locus">Arad_15033</name>
</gene>
<dbReference type="RefSeq" id="WP_011199125.1">
    <property type="nucleotide sequence ID" value="NC_011994.1"/>
</dbReference>
<evidence type="ECO:0000259" key="1">
    <source>
        <dbReference type="Pfam" id="PF04909"/>
    </source>
</evidence>
<dbReference type="KEGG" id="ara:Arad_15033"/>
<geneLocation type="plasmid" evidence="2 3">
    <name>pAgK84</name>
</geneLocation>
<dbReference type="Pfam" id="PF04909">
    <property type="entry name" value="Amidohydro_2"/>
    <property type="match status" value="1"/>
</dbReference>
<organism evidence="2 3">
    <name type="scientific">Rhizobium rhizogenes (strain K84 / ATCC BAA-868)</name>
    <name type="common">Agrobacterium radiobacter</name>
    <dbReference type="NCBI Taxonomy" id="311403"/>
    <lineage>
        <taxon>Bacteria</taxon>
        <taxon>Pseudomonadati</taxon>
        <taxon>Pseudomonadota</taxon>
        <taxon>Alphaproteobacteria</taxon>
        <taxon>Hyphomicrobiales</taxon>
        <taxon>Rhizobiaceae</taxon>
        <taxon>Rhizobium/Agrobacterium group</taxon>
        <taxon>Rhizobium</taxon>
    </lineage>
</organism>
<dbReference type="EMBL" id="CP000632">
    <property type="protein sequence ID" value="ACM31486.1"/>
    <property type="molecule type" value="Genomic_DNA"/>
</dbReference>
<dbReference type="Gene3D" id="3.20.20.140">
    <property type="entry name" value="Metal-dependent hydrolases"/>
    <property type="match status" value="1"/>
</dbReference>
<keyword evidence="2" id="KW-0614">Plasmid</keyword>
<dbReference type="SMR" id="B9JQP4"/>